<dbReference type="InterPro" id="IPR046336">
    <property type="entry name" value="Lon_prtase_N_sf"/>
</dbReference>
<dbReference type="Pfam" id="PF02190">
    <property type="entry name" value="LON_substr_bdg"/>
    <property type="match status" value="1"/>
</dbReference>
<dbReference type="Pfam" id="PF22667">
    <property type="entry name" value="Lon_lid"/>
    <property type="match status" value="1"/>
</dbReference>
<evidence type="ECO:0000256" key="10">
    <source>
        <dbReference type="ARBA" id="ARBA00053875"/>
    </source>
</evidence>
<dbReference type="FunFam" id="3.40.50.300:FF:000021">
    <property type="entry name" value="Lon protease homolog"/>
    <property type="match status" value="1"/>
</dbReference>
<dbReference type="Gene3D" id="1.20.58.1480">
    <property type="match status" value="1"/>
</dbReference>
<feature type="active site" evidence="14 16">
    <location>
        <position position="719"/>
    </location>
</feature>
<keyword evidence="6 14" id="KW-0720">Serine protease</keyword>
<feature type="coiled-coil region" evidence="20">
    <location>
        <begin position="187"/>
        <end position="278"/>
    </location>
</feature>
<dbReference type="Pfam" id="PF00004">
    <property type="entry name" value="AAA"/>
    <property type="match status" value="1"/>
</dbReference>
<organism evidence="23 24">
    <name type="scientific">Zhenhengia yiwuensis</name>
    <dbReference type="NCBI Taxonomy" id="2763666"/>
    <lineage>
        <taxon>Bacteria</taxon>
        <taxon>Bacillati</taxon>
        <taxon>Bacillota</taxon>
        <taxon>Clostridia</taxon>
        <taxon>Lachnospirales</taxon>
        <taxon>Lachnospiraceae</taxon>
        <taxon>Zhenhengia</taxon>
    </lineage>
</organism>
<dbReference type="PROSITE" id="PS01046">
    <property type="entry name" value="LON_SER"/>
    <property type="match status" value="1"/>
</dbReference>
<comment type="similarity">
    <text evidence="14 15 18 19">Belongs to the peptidase S16 family.</text>
</comment>
<dbReference type="PROSITE" id="PS51787">
    <property type="entry name" value="LON_N"/>
    <property type="match status" value="1"/>
</dbReference>
<dbReference type="GO" id="GO:0006515">
    <property type="term" value="P:protein quality control for misfolded or incompletely synthesized proteins"/>
    <property type="evidence" value="ECO:0007669"/>
    <property type="project" value="UniProtKB-UniRule"/>
</dbReference>
<comment type="function">
    <text evidence="10 14">ATP-dependent serine protease that mediates the selective degradation of mutant and abnormal proteins as well as certain short-lived regulatory proteins. Required for cellular homeostasis and for survival from DNA damage and developmental changes induced by stress. Degrades polypeptides processively to yield small peptide fragments that are 5 to 10 amino acids long. Binds to DNA in a double-stranded, site-specific manner.</text>
</comment>
<evidence type="ECO:0000256" key="12">
    <source>
        <dbReference type="ARBA" id="ARBA00071934"/>
    </source>
</evidence>
<dbReference type="PANTHER" id="PTHR10046">
    <property type="entry name" value="ATP DEPENDENT LON PROTEASE FAMILY MEMBER"/>
    <property type="match status" value="1"/>
</dbReference>
<dbReference type="InterPro" id="IPR008268">
    <property type="entry name" value="Peptidase_S16_AS"/>
</dbReference>
<dbReference type="Gene3D" id="2.30.130.40">
    <property type="entry name" value="LON domain-like"/>
    <property type="match status" value="1"/>
</dbReference>
<evidence type="ECO:0000256" key="3">
    <source>
        <dbReference type="ARBA" id="ARBA00022670"/>
    </source>
</evidence>
<reference evidence="23" key="1">
    <citation type="submission" date="2020-08" db="EMBL/GenBank/DDBJ databases">
        <title>Genome public.</title>
        <authorList>
            <person name="Liu C."/>
            <person name="Sun Q."/>
        </authorList>
    </citation>
    <scope>NUCLEOTIDE SEQUENCE</scope>
    <source>
        <strain evidence="23">NSJ-12</strain>
    </source>
</reference>
<dbReference type="EMBL" id="JACRSY010000003">
    <property type="protein sequence ID" value="MBC8578400.1"/>
    <property type="molecule type" value="Genomic_DNA"/>
</dbReference>
<keyword evidence="7 14" id="KW-0067">ATP-binding</keyword>
<dbReference type="SMART" id="SM00464">
    <property type="entry name" value="LON"/>
    <property type="match status" value="1"/>
</dbReference>
<protein>
    <recommendedName>
        <fullName evidence="12 14">Lon protease</fullName>
        <ecNumber evidence="11 14">3.4.21.53</ecNumber>
    </recommendedName>
    <alternativeName>
        <fullName evidence="13 14">ATP-dependent protease La</fullName>
    </alternativeName>
</protein>
<dbReference type="Pfam" id="PF05362">
    <property type="entry name" value="Lon_C"/>
    <property type="match status" value="1"/>
</dbReference>
<dbReference type="InterPro" id="IPR054594">
    <property type="entry name" value="Lon_lid"/>
</dbReference>
<dbReference type="SUPFAM" id="SSF88697">
    <property type="entry name" value="PUA domain-like"/>
    <property type="match status" value="1"/>
</dbReference>
<dbReference type="InterPro" id="IPR003959">
    <property type="entry name" value="ATPase_AAA_core"/>
</dbReference>
<feature type="domain" description="Lon proteolytic" evidence="21">
    <location>
        <begin position="589"/>
        <end position="770"/>
    </location>
</feature>
<dbReference type="InterPro" id="IPR004815">
    <property type="entry name" value="Lon_bac/euk-typ"/>
</dbReference>
<accession>A0A926EGZ4</accession>
<dbReference type="GO" id="GO:0004176">
    <property type="term" value="F:ATP-dependent peptidase activity"/>
    <property type="evidence" value="ECO:0007669"/>
    <property type="project" value="UniProtKB-UniRule"/>
</dbReference>
<evidence type="ECO:0000256" key="4">
    <source>
        <dbReference type="ARBA" id="ARBA00022741"/>
    </source>
</evidence>
<dbReference type="InterPro" id="IPR027065">
    <property type="entry name" value="Lon_Prtase"/>
</dbReference>
<evidence type="ECO:0000256" key="8">
    <source>
        <dbReference type="ARBA" id="ARBA00023016"/>
    </source>
</evidence>
<gene>
    <name evidence="14 23" type="primary">lon</name>
    <name evidence="23" type="ORF">H8718_02480</name>
</gene>
<evidence type="ECO:0000259" key="22">
    <source>
        <dbReference type="PROSITE" id="PS51787"/>
    </source>
</evidence>
<evidence type="ECO:0000313" key="24">
    <source>
        <dbReference type="Proteomes" id="UP000655830"/>
    </source>
</evidence>
<evidence type="ECO:0000256" key="13">
    <source>
        <dbReference type="ARBA" id="ARBA00082722"/>
    </source>
</evidence>
<evidence type="ECO:0000256" key="16">
    <source>
        <dbReference type="PIRSR" id="PIRSR001174-1"/>
    </source>
</evidence>
<evidence type="ECO:0000259" key="21">
    <source>
        <dbReference type="PROSITE" id="PS51786"/>
    </source>
</evidence>
<dbReference type="Proteomes" id="UP000655830">
    <property type="component" value="Unassembled WGS sequence"/>
</dbReference>
<dbReference type="RefSeq" id="WP_249331386.1">
    <property type="nucleotide sequence ID" value="NZ_JACRSY010000003.1"/>
</dbReference>
<keyword evidence="20" id="KW-0175">Coiled coil</keyword>
<evidence type="ECO:0000256" key="19">
    <source>
        <dbReference type="RuleBase" id="RU000591"/>
    </source>
</evidence>
<evidence type="ECO:0000256" key="18">
    <source>
        <dbReference type="PROSITE-ProRule" id="PRU01122"/>
    </source>
</evidence>
<evidence type="ECO:0000256" key="6">
    <source>
        <dbReference type="ARBA" id="ARBA00022825"/>
    </source>
</evidence>
<dbReference type="EC" id="3.4.21.53" evidence="11 14"/>
<evidence type="ECO:0000256" key="7">
    <source>
        <dbReference type="ARBA" id="ARBA00022840"/>
    </source>
</evidence>
<dbReference type="Gene3D" id="3.40.50.300">
    <property type="entry name" value="P-loop containing nucleotide triphosphate hydrolases"/>
    <property type="match status" value="1"/>
</dbReference>
<dbReference type="GO" id="GO:0004252">
    <property type="term" value="F:serine-type endopeptidase activity"/>
    <property type="evidence" value="ECO:0007669"/>
    <property type="project" value="UniProtKB-UniRule"/>
</dbReference>
<sequence length="771" mass="86589">MTQERKHIPLIPLRGLTVFPNMIIHFDVGRDKSLKAIEAAMVKDEYVLLVTQKNTMQENPNHEEIYDIGTIVKIKQIVKQKPPIIKVLVEGIKRARVLEVANGQYLEAYIEEIEEKEAEDTPETEALMRSVGELFERYAGLNTKLSMEMVYSILGASSPLEIMDLIVANIPLEVTRKQEILECLEPAQRMYKVLEVLESEVEILELQKEIQGKVKDNIDQLQKEYYLREQLKVIQEELGEKDGVKADVEQYRAKMEELELSEEVKDKLEKEIGRLLKVPSSSPESGMIRSYIESLLALPWSHVTEENIELDHAETVLERDHYGLEEVKERILDFLSVRKFTEAIGAPILCLVGPPGVGKTSIARSIAEATGRNYVRISLGGVRDEAEIRGHRRTYVGAMPGRFANALSEAGSSNPLMLLDEVDKMMSDFRGDPAAALLEVLDSAQNHSFRDHYLEVPLDLSKVLFVATANTLSTIPRPLLDRMEIIEVNSYTPIEKIEIADRYLVPKEMKKHGLNKKSFKMSKDAINYVIEHYTREAGVRNLERQIGTLCRKATREMLRENKKSVTINTKKVQNYLGAERVTYKEKNAKPQVGVVRGLAWTAVGGDTLSIEVNVMDGKGIFELTGNMGNVMKESAKAAMSYIRSKAPALGLSKDFYKQIDIHIHIPEGAVPKDGPSAGITMATAIISALTNKKVRNDIAMTGEITIRGRVLAIGGLKEKILAAKRAGIFEVIVPKENEKNIQEISSDVLDDVTVIYAETMDDVLKHVFAER</sequence>
<dbReference type="PIRSF" id="PIRSF001174">
    <property type="entry name" value="Lon_proteas"/>
    <property type="match status" value="1"/>
</dbReference>
<evidence type="ECO:0000256" key="11">
    <source>
        <dbReference type="ARBA" id="ARBA00066743"/>
    </source>
</evidence>
<dbReference type="SMART" id="SM00382">
    <property type="entry name" value="AAA"/>
    <property type="match status" value="1"/>
</dbReference>
<comment type="subunit">
    <text evidence="14 15">Homohexamer. Organized in a ring with a central cavity.</text>
</comment>
<dbReference type="InterPro" id="IPR020568">
    <property type="entry name" value="Ribosomal_Su5_D2-typ_SF"/>
</dbReference>
<evidence type="ECO:0000256" key="5">
    <source>
        <dbReference type="ARBA" id="ARBA00022801"/>
    </source>
</evidence>
<dbReference type="GO" id="GO:0034605">
    <property type="term" value="P:cellular response to heat"/>
    <property type="evidence" value="ECO:0007669"/>
    <property type="project" value="UniProtKB-UniRule"/>
</dbReference>
<dbReference type="GO" id="GO:0016887">
    <property type="term" value="F:ATP hydrolysis activity"/>
    <property type="evidence" value="ECO:0007669"/>
    <property type="project" value="UniProtKB-UniRule"/>
</dbReference>
<comment type="catalytic activity">
    <reaction evidence="9 14 15 18">
        <text>Hydrolysis of proteins in presence of ATP.</text>
        <dbReference type="EC" id="3.4.21.53"/>
    </reaction>
</comment>
<dbReference type="CDD" id="cd19500">
    <property type="entry name" value="RecA-like_Lon"/>
    <property type="match status" value="1"/>
</dbReference>
<keyword evidence="3 14" id="KW-0645">Protease</keyword>
<dbReference type="SUPFAM" id="SSF52540">
    <property type="entry name" value="P-loop containing nucleoside triphosphate hydrolases"/>
    <property type="match status" value="1"/>
</dbReference>
<keyword evidence="5 14" id="KW-0378">Hydrolase</keyword>
<dbReference type="GO" id="GO:0005524">
    <property type="term" value="F:ATP binding"/>
    <property type="evidence" value="ECO:0007669"/>
    <property type="project" value="UniProtKB-UniRule"/>
</dbReference>
<dbReference type="AlphaFoldDB" id="A0A926EGZ4"/>
<dbReference type="InterPro" id="IPR008269">
    <property type="entry name" value="Lon_proteolytic"/>
</dbReference>
<comment type="subcellular location">
    <subcellularLocation>
        <location evidence="1 14 15">Cytoplasm</location>
    </subcellularLocation>
</comment>
<keyword evidence="24" id="KW-1185">Reference proteome</keyword>
<dbReference type="InterPro" id="IPR003111">
    <property type="entry name" value="Lon_prtase_N"/>
</dbReference>
<comment type="induction">
    <text evidence="14">By heat shock.</text>
</comment>
<name>A0A926EGZ4_9FIRM</name>
<dbReference type="PRINTS" id="PR00830">
    <property type="entry name" value="ENDOLAPTASE"/>
</dbReference>
<evidence type="ECO:0000256" key="9">
    <source>
        <dbReference type="ARBA" id="ARBA00050665"/>
    </source>
</evidence>
<evidence type="ECO:0000256" key="2">
    <source>
        <dbReference type="ARBA" id="ARBA00022490"/>
    </source>
</evidence>
<evidence type="ECO:0000313" key="23">
    <source>
        <dbReference type="EMBL" id="MBC8578400.1"/>
    </source>
</evidence>
<keyword evidence="8 14" id="KW-0346">Stress response</keyword>
<dbReference type="InterPro" id="IPR027417">
    <property type="entry name" value="P-loop_NTPase"/>
</dbReference>
<feature type="domain" description="Lon N-terminal" evidence="22">
    <location>
        <begin position="8"/>
        <end position="201"/>
    </location>
</feature>
<proteinExistence type="evidence at transcript level"/>
<dbReference type="InterPro" id="IPR027543">
    <property type="entry name" value="Lon_bac"/>
</dbReference>
<dbReference type="InterPro" id="IPR014721">
    <property type="entry name" value="Ribsml_uS5_D2-typ_fold_subgr"/>
</dbReference>
<evidence type="ECO:0000256" key="20">
    <source>
        <dbReference type="SAM" id="Coils"/>
    </source>
</evidence>
<keyword evidence="4 14" id="KW-0547">Nucleotide-binding</keyword>
<dbReference type="GO" id="GO:0043565">
    <property type="term" value="F:sequence-specific DNA binding"/>
    <property type="evidence" value="ECO:0007669"/>
    <property type="project" value="UniProtKB-UniRule"/>
</dbReference>
<dbReference type="HAMAP" id="MF_01973">
    <property type="entry name" value="lon_bact"/>
    <property type="match status" value="1"/>
</dbReference>
<dbReference type="Gene3D" id="1.20.5.5270">
    <property type="match status" value="1"/>
</dbReference>
<dbReference type="Gene3D" id="1.10.8.60">
    <property type="match status" value="1"/>
</dbReference>
<dbReference type="SUPFAM" id="SSF54211">
    <property type="entry name" value="Ribosomal protein S5 domain 2-like"/>
    <property type="match status" value="1"/>
</dbReference>
<dbReference type="PROSITE" id="PS51786">
    <property type="entry name" value="LON_PROTEOLYTIC"/>
    <property type="match status" value="1"/>
</dbReference>
<dbReference type="InterPro" id="IPR003593">
    <property type="entry name" value="AAA+_ATPase"/>
</dbReference>
<evidence type="ECO:0000256" key="14">
    <source>
        <dbReference type="HAMAP-Rule" id="MF_01973"/>
    </source>
</evidence>
<feature type="binding site" evidence="14 17">
    <location>
        <begin position="353"/>
        <end position="360"/>
    </location>
    <ligand>
        <name>ATP</name>
        <dbReference type="ChEBI" id="CHEBI:30616"/>
    </ligand>
</feature>
<dbReference type="InterPro" id="IPR015947">
    <property type="entry name" value="PUA-like_sf"/>
</dbReference>
<feature type="active site" evidence="14 16">
    <location>
        <position position="676"/>
    </location>
</feature>
<evidence type="ECO:0000256" key="1">
    <source>
        <dbReference type="ARBA" id="ARBA00004496"/>
    </source>
</evidence>
<dbReference type="Gene3D" id="3.30.230.10">
    <property type="match status" value="1"/>
</dbReference>
<evidence type="ECO:0000256" key="17">
    <source>
        <dbReference type="PIRSR" id="PIRSR001174-2"/>
    </source>
</evidence>
<evidence type="ECO:0000256" key="15">
    <source>
        <dbReference type="PIRNR" id="PIRNR001174"/>
    </source>
</evidence>
<dbReference type="NCBIfam" id="TIGR00763">
    <property type="entry name" value="lon"/>
    <property type="match status" value="1"/>
</dbReference>
<dbReference type="GO" id="GO:0005737">
    <property type="term" value="C:cytoplasm"/>
    <property type="evidence" value="ECO:0007669"/>
    <property type="project" value="UniProtKB-SubCell"/>
</dbReference>
<comment type="caution">
    <text evidence="23">The sequence shown here is derived from an EMBL/GenBank/DDBJ whole genome shotgun (WGS) entry which is preliminary data.</text>
</comment>
<keyword evidence="2 14" id="KW-0963">Cytoplasm</keyword>